<evidence type="ECO:0000313" key="2">
    <source>
        <dbReference type="Proteomes" id="UP000572907"/>
    </source>
</evidence>
<gene>
    <name evidence="1" type="ORF">FHS41_001919</name>
</gene>
<reference evidence="1 2" key="1">
    <citation type="submission" date="2020-08" db="EMBL/GenBank/DDBJ databases">
        <title>Genomic Encyclopedia of Type Strains, Phase III (KMG-III): the genomes of soil and plant-associated and newly described type strains.</title>
        <authorList>
            <person name="Whitman W."/>
        </authorList>
    </citation>
    <scope>NUCLEOTIDE SEQUENCE [LARGE SCALE GENOMIC DNA]</scope>
    <source>
        <strain evidence="1 2">CECT 3237</strain>
    </source>
</reference>
<evidence type="ECO:0000313" key="1">
    <source>
        <dbReference type="EMBL" id="MBB3075450.1"/>
    </source>
</evidence>
<comment type="caution">
    <text evidence="1">The sequence shown here is derived from an EMBL/GenBank/DDBJ whole genome shotgun (WGS) entry which is preliminary data.</text>
</comment>
<dbReference type="Proteomes" id="UP000572907">
    <property type="component" value="Unassembled WGS sequence"/>
</dbReference>
<dbReference type="EMBL" id="JACHXE010000001">
    <property type="protein sequence ID" value="MBB3075450.1"/>
    <property type="molecule type" value="Genomic_DNA"/>
</dbReference>
<protein>
    <submittedName>
        <fullName evidence="1">Uncharacterized protein</fullName>
    </submittedName>
</protein>
<organism evidence="1 2">
    <name type="scientific">Streptomyces violarus</name>
    <dbReference type="NCBI Taxonomy" id="67380"/>
    <lineage>
        <taxon>Bacteria</taxon>
        <taxon>Bacillati</taxon>
        <taxon>Actinomycetota</taxon>
        <taxon>Actinomycetes</taxon>
        <taxon>Kitasatosporales</taxon>
        <taxon>Streptomycetaceae</taxon>
        <taxon>Streptomyces</taxon>
    </lineage>
</organism>
<sequence length="41" mass="4305">MGEKTEAASGEPSRMLVILTLSPAWADVSEGAGLTVRSWSI</sequence>
<proteinExistence type="predicted"/>
<accession>A0A7W5F0G5</accession>
<dbReference type="AlphaFoldDB" id="A0A7W5F0G5"/>
<keyword evidence="2" id="KW-1185">Reference proteome</keyword>
<name>A0A7W5F0G5_9ACTN</name>